<feature type="region of interest" description="Disordered" evidence="11">
    <location>
        <begin position="980"/>
        <end position="1008"/>
    </location>
</feature>
<evidence type="ECO:0000259" key="14">
    <source>
        <dbReference type="Pfam" id="PF22983"/>
    </source>
</evidence>
<evidence type="ECO:0000259" key="18">
    <source>
        <dbReference type="Pfam" id="PF25069"/>
    </source>
</evidence>
<dbReference type="InterPro" id="IPR055113">
    <property type="entry name" value="Med14_RM2"/>
</dbReference>
<dbReference type="GO" id="GO:0006357">
    <property type="term" value="P:regulation of transcription by RNA polymerase II"/>
    <property type="evidence" value="ECO:0007669"/>
    <property type="project" value="InterPro"/>
</dbReference>
<feature type="domain" description="Mediator complex subunit MED14 N-terminal" evidence="12">
    <location>
        <begin position="36"/>
        <end position="225"/>
    </location>
</feature>
<comment type="function">
    <text evidence="10">Component of the Mediator complex, a coactivator involved in the regulated transcription of nearly all RNA polymerase II-dependent genes. Mediator functions as a bridge to convey information from gene-specific regulatory proteins to the basal RNA polymerase II transcription machinery. Mediator is recruited to promoters by direct interactions with regulatory proteins and serves as a scaffold for the assembly of a functional preinitiation complex with RNA polymerase II and the general transcription factors.</text>
</comment>
<dbReference type="Pfam" id="PF25065">
    <property type="entry name" value="RM3_Med14"/>
    <property type="match status" value="1"/>
</dbReference>
<evidence type="ECO:0000313" key="19">
    <source>
        <dbReference type="EMBL" id="KAK2711129.1"/>
    </source>
</evidence>
<feature type="region of interest" description="Disordered" evidence="11">
    <location>
        <begin position="1"/>
        <end position="21"/>
    </location>
</feature>
<evidence type="ECO:0000313" key="20">
    <source>
        <dbReference type="Proteomes" id="UP001187531"/>
    </source>
</evidence>
<evidence type="ECO:0000256" key="2">
    <source>
        <dbReference type="ARBA" id="ARBA00007813"/>
    </source>
</evidence>
<evidence type="ECO:0000256" key="7">
    <source>
        <dbReference type="ARBA" id="ARBA00023163"/>
    </source>
</evidence>
<evidence type="ECO:0000256" key="6">
    <source>
        <dbReference type="ARBA" id="ARBA00023159"/>
    </source>
</evidence>
<evidence type="ECO:0000256" key="1">
    <source>
        <dbReference type="ARBA" id="ARBA00004123"/>
    </source>
</evidence>
<evidence type="ECO:0000256" key="8">
    <source>
        <dbReference type="ARBA" id="ARBA00023242"/>
    </source>
</evidence>
<dbReference type="InterPro" id="IPR055122">
    <property type="entry name" value="Med14_N"/>
</dbReference>
<dbReference type="InterPro" id="IPR056879">
    <property type="entry name" value="RM3_Med14"/>
</dbReference>
<dbReference type="GO" id="GO:0003712">
    <property type="term" value="F:transcription coregulator activity"/>
    <property type="evidence" value="ECO:0007669"/>
    <property type="project" value="UniProtKB-UniRule"/>
</dbReference>
<dbReference type="Pfam" id="PF22981">
    <property type="entry name" value="RM2_Med14"/>
    <property type="match status" value="1"/>
</dbReference>
<protein>
    <recommendedName>
        <fullName evidence="3 10">Mediator of RNA polymerase II transcription subunit 14</fullName>
    </recommendedName>
    <alternativeName>
        <fullName evidence="9 10">Mediator complex subunit 14</fullName>
    </alternativeName>
</protein>
<accession>A0AA88HPZ7</accession>
<feature type="compositionally biased region" description="Low complexity" evidence="11">
    <location>
        <begin position="1068"/>
        <end position="1080"/>
    </location>
</feature>
<dbReference type="InterPro" id="IPR055107">
    <property type="entry name" value="Med14_RM8"/>
</dbReference>
<evidence type="ECO:0000259" key="12">
    <source>
        <dbReference type="Pfam" id="PF08638"/>
    </source>
</evidence>
<evidence type="ECO:0000256" key="9">
    <source>
        <dbReference type="ARBA" id="ARBA00032007"/>
    </source>
</evidence>
<evidence type="ECO:0000256" key="11">
    <source>
        <dbReference type="SAM" id="MobiDB-lite"/>
    </source>
</evidence>
<feature type="domain" description="Mediator of RNA polymerase II transcription subunit 14 RM2" evidence="13">
    <location>
        <begin position="319"/>
        <end position="381"/>
    </location>
</feature>
<feature type="domain" description="Mediator of RNA polymerase II transcription subunit 14 RM8" evidence="14">
    <location>
        <begin position="1160"/>
        <end position="1231"/>
    </location>
</feature>
<feature type="domain" description="Mediator of RNA polymerase II transcription subunit 14 RM6" evidence="15">
    <location>
        <begin position="785"/>
        <end position="846"/>
    </location>
</feature>
<keyword evidence="4" id="KW-0677">Repeat</keyword>
<proteinExistence type="inferred from homology"/>
<dbReference type="InterPro" id="IPR055114">
    <property type="entry name" value="Med14_RM6"/>
</dbReference>
<name>A0AA88HPZ7_ARTSF</name>
<dbReference type="InterPro" id="IPR013947">
    <property type="entry name" value="Mediator_Med14"/>
</dbReference>
<feature type="domain" description="Mediator of RNA polymerase II transcription subunit 14 C-terminal" evidence="18">
    <location>
        <begin position="1248"/>
        <end position="1399"/>
    </location>
</feature>
<evidence type="ECO:0000259" key="17">
    <source>
        <dbReference type="Pfam" id="PF25067"/>
    </source>
</evidence>
<keyword evidence="8 10" id="KW-0539">Nucleus</keyword>
<dbReference type="InterPro" id="IPR056878">
    <property type="entry name" value="RM5_Med14"/>
</dbReference>
<organism evidence="19 20">
    <name type="scientific">Artemia franciscana</name>
    <name type="common">Brine shrimp</name>
    <name type="synonym">Artemia sanfranciscana</name>
    <dbReference type="NCBI Taxonomy" id="6661"/>
    <lineage>
        <taxon>Eukaryota</taxon>
        <taxon>Metazoa</taxon>
        <taxon>Ecdysozoa</taxon>
        <taxon>Arthropoda</taxon>
        <taxon>Crustacea</taxon>
        <taxon>Branchiopoda</taxon>
        <taxon>Anostraca</taxon>
        <taxon>Artemiidae</taxon>
        <taxon>Artemia</taxon>
    </lineage>
</organism>
<dbReference type="EMBL" id="JAVRJZ010000016">
    <property type="protein sequence ID" value="KAK2711129.1"/>
    <property type="molecule type" value="Genomic_DNA"/>
</dbReference>
<keyword evidence="20" id="KW-1185">Reference proteome</keyword>
<comment type="subunit">
    <text evidence="10">Component of the Mediator complex.</text>
</comment>
<dbReference type="Pfam" id="PF25069">
    <property type="entry name" value="Med14_C"/>
    <property type="match status" value="1"/>
</dbReference>
<dbReference type="InterPro" id="IPR056877">
    <property type="entry name" value="Med14_C"/>
</dbReference>
<gene>
    <name evidence="19" type="ORF">QYM36_012336</name>
</gene>
<evidence type="ECO:0000256" key="3">
    <source>
        <dbReference type="ARBA" id="ARBA00019619"/>
    </source>
</evidence>
<evidence type="ECO:0000259" key="15">
    <source>
        <dbReference type="Pfam" id="PF22984"/>
    </source>
</evidence>
<dbReference type="Pfam" id="PF08638">
    <property type="entry name" value="Med14"/>
    <property type="match status" value="1"/>
</dbReference>
<feature type="domain" description="Mediator of RNA polymerase II transcription subunit 14 RM3" evidence="16">
    <location>
        <begin position="387"/>
        <end position="498"/>
    </location>
</feature>
<sequence>MFKTEMAPSPDDGVPGPSNSFNGNTQVLPYSGLQGTISLATLIDFIVQKTYHELTVLAELLPRKMDLEKKKEIAEFASRTRQLFVRLLALVRWASSASKVEKCSGIMNFLDRQSMIFVETADALFRMARETLVNARLPNFHIPAAVEILTTGTYGKLPACIKDRIVPPEPITPSELKSTLKRLNQVIEHRLMSATIPDRMRQLNIENGRVTFTVDSEFQVSLTLMGDSPQIPWRLLEVSILVEDRENGRGKNLVNKGQTLYIHQMVQSRLYDNNEPLVELYTCLHAFCLSLQLDVLFYQVLHLCESRLGKLVRSAPNADYVRGRHLGIHYWLDMKDSSGKDIPHILMLQIDPKDSQMPLLITHKPPMTSQAFPLLDRVAKPSDLSIERLLMHTIQTRAKSRLLDLKKILEERLGKEIECAVHGTPPVLNVPLLSPCMVSEQLMITIDTYSGQAQAFIPQQEVPKNITSDFIQNLLTGDWGKVENALAELRFCVIQRRCEKTLQHLPVSLHYKLPLIFSLEHRRYKLGKHKILIKLHKHPNSVIVLDFKEVKEARVNYSVYMLSVKSASIDSTSVEASPSSTQMYLKVTGMAALDPFIMTHNTGADIVNEMGKRPADILMQNEKKKSKAPSYIMENLAHFVALCEERVPFVSLCSELSKKNMSHQGVMVEPPGFNFALRLLYLPDLHVVPKIVMKDLRERLLSATMRLAKGAKNWMLELVFKGRPVITQSSHEQGLRSAVLLSYEAADEASKVVESLITDWNHIIRMYRLAFDLGKFLESNPHSNEVKVKSFNYRRLIILYGPNMCCSATLTWRQATRSYMINFASSTKKLSNPHHIIRDCVEADFARNSDIAAFIRLLLESYDPLRSISKLHAIPHLSRVGSTVPFTLMVQSSNHFRLAFNATYCLDIRLLPGRLVSIKDGAHSCFDRSKAVEEFSPTQCLKSFLLKYADEQCTFYDRRSQSEDDNPPSPLIETDAVNSTIRGSPSQRSSFLQNPASPHSQGHYYGPSSVGNAFPLASPPSISHPAPSPAEGIVPSPAFMSQPSPGHFGQSPAVSFMGQDHFSPFSVPSPVAASPFSQSPGLPRPSPAARLGHSPAGAQPSPSDIRSRVLPLRLWAGANPTHLSHASFDALCTPIDPDGNGMNSPIERFLSLTHLRKHWHKVLQTEESLRIIPCNEPGVIGFQSQLLKGHLILDPLKYPTLRMKFQALRDYQDQFMLEELEILDEFFNSRLVTNPIRPSSLLAFGKLLLVPIKPLRDIIQIMKLEVRPGTLDPAQYRFSVSMCMTIPPGSQPIIPPGHPAIIVAKMKLLFFIMLKEIQPTREEGTPQTVLLPIVHDWSTNLTQVAEKRDLNVVPAQPLLTMAIQQLKRFAECGFSQSGLTGNDCSIFPAVRDLLMNLGIEMQPQMNQMSISHSMMMQGNLGNQQIMGNQNMMQNQVGIQNMYGQNQQQSGINQQPPNFM</sequence>
<comment type="subcellular location">
    <subcellularLocation>
        <location evidence="1 10">Nucleus</location>
    </subcellularLocation>
</comment>
<evidence type="ECO:0000256" key="4">
    <source>
        <dbReference type="ARBA" id="ARBA00022737"/>
    </source>
</evidence>
<evidence type="ECO:0000259" key="16">
    <source>
        <dbReference type="Pfam" id="PF25065"/>
    </source>
</evidence>
<comment type="similarity">
    <text evidence="2 10">Belongs to the Mediator complex subunit 14 family.</text>
</comment>
<keyword evidence="5 10" id="KW-0805">Transcription regulation</keyword>
<evidence type="ECO:0000256" key="10">
    <source>
        <dbReference type="RuleBase" id="RU365082"/>
    </source>
</evidence>
<feature type="compositionally biased region" description="Polar residues" evidence="11">
    <location>
        <begin position="980"/>
        <end position="1000"/>
    </location>
</feature>
<reference evidence="19" key="1">
    <citation type="submission" date="2023-07" db="EMBL/GenBank/DDBJ databases">
        <title>Chromosome-level genome assembly of Artemia franciscana.</title>
        <authorList>
            <person name="Jo E."/>
        </authorList>
    </citation>
    <scope>NUCLEOTIDE SEQUENCE</scope>
    <source>
        <tissue evidence="19">Whole body</tissue>
    </source>
</reference>
<dbReference type="Pfam" id="PF22983">
    <property type="entry name" value="RM8_Med14"/>
    <property type="match status" value="1"/>
</dbReference>
<feature type="region of interest" description="Disordered" evidence="11">
    <location>
        <begin position="1068"/>
        <end position="1104"/>
    </location>
</feature>
<dbReference type="GO" id="GO:0070847">
    <property type="term" value="C:core mediator complex"/>
    <property type="evidence" value="ECO:0007669"/>
    <property type="project" value="TreeGrafter"/>
</dbReference>
<dbReference type="GO" id="GO:0016592">
    <property type="term" value="C:mediator complex"/>
    <property type="evidence" value="ECO:0007669"/>
    <property type="project" value="UniProtKB-UniRule"/>
</dbReference>
<evidence type="ECO:0000259" key="13">
    <source>
        <dbReference type="Pfam" id="PF22981"/>
    </source>
</evidence>
<dbReference type="PANTHER" id="PTHR12809">
    <property type="entry name" value="MEDIATOR COMPLEX SUBUNIT"/>
    <property type="match status" value="1"/>
</dbReference>
<keyword evidence="7 10" id="KW-0804">Transcription</keyword>
<dbReference type="Pfam" id="PF22984">
    <property type="entry name" value="RM6_Med14"/>
    <property type="match status" value="1"/>
</dbReference>
<dbReference type="Proteomes" id="UP001187531">
    <property type="component" value="Unassembled WGS sequence"/>
</dbReference>
<evidence type="ECO:0000256" key="5">
    <source>
        <dbReference type="ARBA" id="ARBA00023015"/>
    </source>
</evidence>
<dbReference type="PANTHER" id="PTHR12809:SF2">
    <property type="entry name" value="MEDIATOR OF RNA POLYMERASE II TRANSCRIPTION SUBUNIT 14"/>
    <property type="match status" value="1"/>
</dbReference>
<keyword evidence="6 10" id="KW-0010">Activator</keyword>
<comment type="caution">
    <text evidence="19">The sequence shown here is derived from an EMBL/GenBank/DDBJ whole genome shotgun (WGS) entry which is preliminary data.</text>
</comment>
<feature type="domain" description="Mediator of RNA polymerase II transcription subunit 14 RM5" evidence="17">
    <location>
        <begin position="662"/>
        <end position="746"/>
    </location>
</feature>
<dbReference type="Pfam" id="PF25067">
    <property type="entry name" value="RM5_Med14"/>
    <property type="match status" value="1"/>
</dbReference>